<evidence type="ECO:0000313" key="4">
    <source>
        <dbReference type="Proteomes" id="UP000197050"/>
    </source>
</evidence>
<gene>
    <name evidence="3" type="ORF">CEP68_05390</name>
</gene>
<feature type="transmembrane region" description="Helical" evidence="2">
    <location>
        <begin position="164"/>
        <end position="191"/>
    </location>
</feature>
<dbReference type="KEGG" id="bvc:CEP68_05390"/>
<protein>
    <submittedName>
        <fullName evidence="3">DUF805 domain-containing protein</fullName>
    </submittedName>
</protein>
<feature type="transmembrane region" description="Helical" evidence="2">
    <location>
        <begin position="124"/>
        <end position="144"/>
    </location>
</feature>
<reference evidence="4" key="1">
    <citation type="submission" date="2017-06" db="EMBL/GenBank/DDBJ databases">
        <title>FDA dAtabase for Regulatory Grade micrObial Sequences (FDA-ARGOS): Supporting development and validation of Infectious Disease Dx tests.</title>
        <authorList>
            <person name="Minogue T."/>
            <person name="Wolcott M."/>
            <person name="Wasieloski L."/>
            <person name="Aguilar W."/>
            <person name="Moore D."/>
            <person name="Tallon L."/>
            <person name="Sadzewicz L."/>
            <person name="Sengamalay N."/>
            <person name="Ott S."/>
            <person name="Godinez A."/>
            <person name="Nagaraj S."/>
            <person name="Nadendla S."/>
            <person name="Geyer C."/>
            <person name="Sichtig H."/>
        </authorList>
    </citation>
    <scope>NUCLEOTIDE SEQUENCE [LARGE SCALE GENOMIC DNA]</scope>
    <source>
        <strain evidence="4">FDAARGOS_289</strain>
    </source>
</reference>
<dbReference type="Pfam" id="PF05656">
    <property type="entry name" value="DUF805"/>
    <property type="match status" value="1"/>
</dbReference>
<dbReference type="InterPro" id="IPR008523">
    <property type="entry name" value="DUF805"/>
</dbReference>
<dbReference type="Proteomes" id="UP000197050">
    <property type="component" value="Chromosome"/>
</dbReference>
<evidence type="ECO:0000256" key="1">
    <source>
        <dbReference type="SAM" id="MobiDB-lite"/>
    </source>
</evidence>
<feature type="region of interest" description="Disordered" evidence="1">
    <location>
        <begin position="234"/>
        <end position="267"/>
    </location>
</feature>
<name>A0A1Z3U6U4_BREVE</name>
<evidence type="ECO:0000313" key="3">
    <source>
        <dbReference type="EMBL" id="ASE38975.1"/>
    </source>
</evidence>
<keyword evidence="2" id="KW-0812">Transmembrane</keyword>
<sequence>MSQRRPAAVNARVLQSFESLAVGLGLKSRSSRAVMSILLRPLLRYADFKGRASRREYFGFMIVQSLVAGLIMMVMIAAGRADDPGVVGVAVLGAFGLLGLMMLGLLIPNYAVLTRRLHDCGRSAWWLLLLAPNVLAIIMIMGALGGMVQHAAQGVDAAQAVPALLAGLGGAGVMILAGQICGVILFVLTLLPGEAGENTYGPDPRTGGGWEPKASTIDEARLETLFEEARRGMAENAAAPARPAPTPWDRPVYDPGIVPSRPFGKRT</sequence>
<proteinExistence type="predicted"/>
<feature type="transmembrane region" description="Helical" evidence="2">
    <location>
        <begin position="85"/>
        <end position="112"/>
    </location>
</feature>
<dbReference type="AlphaFoldDB" id="A0A1Z3U6U4"/>
<feature type="transmembrane region" description="Helical" evidence="2">
    <location>
        <begin position="57"/>
        <end position="79"/>
    </location>
</feature>
<keyword evidence="2" id="KW-1133">Transmembrane helix</keyword>
<dbReference type="PANTHER" id="PTHR34980:SF2">
    <property type="entry name" value="INNER MEMBRANE PROTEIN YHAH-RELATED"/>
    <property type="match status" value="1"/>
</dbReference>
<dbReference type="PANTHER" id="PTHR34980">
    <property type="entry name" value="INNER MEMBRANE PROTEIN-RELATED-RELATED"/>
    <property type="match status" value="1"/>
</dbReference>
<dbReference type="GO" id="GO:0005886">
    <property type="term" value="C:plasma membrane"/>
    <property type="evidence" value="ECO:0007669"/>
    <property type="project" value="TreeGrafter"/>
</dbReference>
<evidence type="ECO:0000256" key="2">
    <source>
        <dbReference type="SAM" id="Phobius"/>
    </source>
</evidence>
<keyword evidence="2" id="KW-0472">Membrane</keyword>
<dbReference type="EMBL" id="CP022048">
    <property type="protein sequence ID" value="ASE38975.1"/>
    <property type="molecule type" value="Genomic_DNA"/>
</dbReference>
<accession>A0A1Z3U6U4</accession>
<organism evidence="3 4">
    <name type="scientific">Brevundimonas vesicularis</name>
    <name type="common">Pseudomonas vesicularis</name>
    <dbReference type="NCBI Taxonomy" id="41276"/>
    <lineage>
        <taxon>Bacteria</taxon>
        <taxon>Pseudomonadati</taxon>
        <taxon>Pseudomonadota</taxon>
        <taxon>Alphaproteobacteria</taxon>
        <taxon>Caulobacterales</taxon>
        <taxon>Caulobacteraceae</taxon>
        <taxon>Brevundimonas</taxon>
    </lineage>
</organism>